<accession>A0A369JF47</accession>
<feature type="compositionally biased region" description="Low complexity" evidence="1">
    <location>
        <begin position="1"/>
        <end position="19"/>
    </location>
</feature>
<dbReference type="EMBL" id="LUEZ02000058">
    <property type="protein sequence ID" value="RDB20761.1"/>
    <property type="molecule type" value="Genomic_DNA"/>
</dbReference>
<evidence type="ECO:0008006" key="4">
    <source>
        <dbReference type="Google" id="ProtNLM"/>
    </source>
</evidence>
<dbReference type="AlphaFoldDB" id="A0A369JF47"/>
<reference evidence="2" key="1">
    <citation type="submission" date="2018-04" db="EMBL/GenBank/DDBJ databases">
        <title>Whole genome sequencing of Hypsizygus marmoreus.</title>
        <authorList>
            <person name="Choi I.-G."/>
            <person name="Min B."/>
            <person name="Kim J.-G."/>
            <person name="Kim S."/>
            <person name="Oh Y.-L."/>
            <person name="Kong W.-S."/>
            <person name="Park H."/>
            <person name="Jeong J."/>
            <person name="Song E.-S."/>
        </authorList>
    </citation>
    <scope>NUCLEOTIDE SEQUENCE [LARGE SCALE GENOMIC DNA]</scope>
    <source>
        <strain evidence="2">51987-8</strain>
    </source>
</reference>
<feature type="compositionally biased region" description="Low complexity" evidence="1">
    <location>
        <begin position="29"/>
        <end position="54"/>
    </location>
</feature>
<evidence type="ECO:0000313" key="3">
    <source>
        <dbReference type="Proteomes" id="UP000076154"/>
    </source>
</evidence>
<name>A0A369JF47_HYPMA</name>
<dbReference type="PANTHER" id="PTHR45786">
    <property type="entry name" value="DNA BINDING PROTEIN-LIKE"/>
    <property type="match status" value="1"/>
</dbReference>
<feature type="region of interest" description="Disordered" evidence="1">
    <location>
        <begin position="1"/>
        <end position="76"/>
    </location>
</feature>
<sequence>MVRLPAVGSSPVSVGFPVPATGPRNTKDAQLQAVIAAEAEAQQQREATEQQQRLQEAEEELRATRQAQNAERQRINNEANARALRLHRQQEQERRDNEDEAAIEATLQSREFEARRNAEIEADIETVRNRIAATLFAEGRNFVNAEQRNAAQTEEDMASAAQQANGVGVALAAAIAALNALGAAADVANVQSNKNATAALESALAYLAALTDPEMPASTIPNPVSDPSQTPDPTPQLTPAMIAAAAANNARHFAQKARKPYQEPDARHSLGEMNDKCPKCGALHFKSERLTKSTLAVPKFGTCCLQGQIDLPEFPEPPRGLREMFSADSPLSKEFKANIRQYNAALAFTSLGVKIDQQITNAAGPYCFRIHGELHHLAGALLPANGEEPMYAQLYIHDPAEALDIRSRRNSNLNSNVMSELQGILNETHPYVSLYKHAFQIMQEKPPEEQQHVTVRLRLELGADGRTYNLPTADEIAAVIPGDGSEDRINDRDIILRLLALRLAVSTRRKWLAS</sequence>
<dbReference type="InParanoid" id="A0A369JF47"/>
<dbReference type="PANTHER" id="PTHR45786:SF74">
    <property type="entry name" value="ATP-DEPENDENT DNA HELICASE"/>
    <property type="match status" value="1"/>
</dbReference>
<organism evidence="2 3">
    <name type="scientific">Hypsizygus marmoreus</name>
    <name type="common">White beech mushroom</name>
    <name type="synonym">Agaricus marmoreus</name>
    <dbReference type="NCBI Taxonomy" id="39966"/>
    <lineage>
        <taxon>Eukaryota</taxon>
        <taxon>Fungi</taxon>
        <taxon>Dikarya</taxon>
        <taxon>Basidiomycota</taxon>
        <taxon>Agaricomycotina</taxon>
        <taxon>Agaricomycetes</taxon>
        <taxon>Agaricomycetidae</taxon>
        <taxon>Agaricales</taxon>
        <taxon>Tricholomatineae</taxon>
        <taxon>Lyophyllaceae</taxon>
        <taxon>Hypsizygus</taxon>
    </lineage>
</organism>
<protein>
    <recommendedName>
        <fullName evidence="4">Helitron helicase-like domain-containing protein</fullName>
    </recommendedName>
</protein>
<evidence type="ECO:0000313" key="2">
    <source>
        <dbReference type="EMBL" id="RDB20761.1"/>
    </source>
</evidence>
<keyword evidence="3" id="KW-1185">Reference proteome</keyword>
<proteinExistence type="predicted"/>
<dbReference type="STRING" id="39966.A0A369JF47"/>
<evidence type="ECO:0000256" key="1">
    <source>
        <dbReference type="SAM" id="MobiDB-lite"/>
    </source>
</evidence>
<dbReference type="Proteomes" id="UP000076154">
    <property type="component" value="Unassembled WGS sequence"/>
</dbReference>
<gene>
    <name evidence="2" type="ORF">Hypma_012084</name>
</gene>
<dbReference type="OrthoDB" id="2272314at2759"/>
<comment type="caution">
    <text evidence="2">The sequence shown here is derived from an EMBL/GenBank/DDBJ whole genome shotgun (WGS) entry which is preliminary data.</text>
</comment>